<feature type="compositionally biased region" description="Low complexity" evidence="1">
    <location>
        <begin position="47"/>
        <end position="65"/>
    </location>
</feature>
<evidence type="ECO:0000313" key="2">
    <source>
        <dbReference type="EMBL" id="CAE7159780.1"/>
    </source>
</evidence>
<proteinExistence type="predicted"/>
<organism evidence="2 3">
    <name type="scientific">Symbiodinium pilosum</name>
    <name type="common">Dinoflagellate</name>
    <dbReference type="NCBI Taxonomy" id="2952"/>
    <lineage>
        <taxon>Eukaryota</taxon>
        <taxon>Sar</taxon>
        <taxon>Alveolata</taxon>
        <taxon>Dinophyceae</taxon>
        <taxon>Suessiales</taxon>
        <taxon>Symbiodiniaceae</taxon>
        <taxon>Symbiodinium</taxon>
    </lineage>
</organism>
<dbReference type="Proteomes" id="UP000649617">
    <property type="component" value="Unassembled WGS sequence"/>
</dbReference>
<protein>
    <submittedName>
        <fullName evidence="2">SLC4A10 protein</fullName>
    </submittedName>
</protein>
<feature type="non-terminal residue" evidence="2">
    <location>
        <position position="1"/>
    </location>
</feature>
<keyword evidence="3" id="KW-1185">Reference proteome</keyword>
<feature type="compositionally biased region" description="Low complexity" evidence="1">
    <location>
        <begin position="1"/>
        <end position="28"/>
    </location>
</feature>
<reference evidence="2" key="1">
    <citation type="submission" date="2021-02" db="EMBL/GenBank/DDBJ databases">
        <authorList>
            <person name="Dougan E. K."/>
            <person name="Rhodes N."/>
            <person name="Thang M."/>
            <person name="Chan C."/>
        </authorList>
    </citation>
    <scope>NUCLEOTIDE SEQUENCE</scope>
</reference>
<feature type="non-terminal residue" evidence="2">
    <location>
        <position position="167"/>
    </location>
</feature>
<gene>
    <name evidence="2" type="primary">SLC4A10</name>
    <name evidence="2" type="ORF">SPIL2461_LOCUS467</name>
</gene>
<sequence length="167" mass="17839">VQATEQASETASETAAETASETTAGKASETAEESEEKPGSKAKAMKKAPAMAAKAPARAAVGGKKSPAGKEDYVAAMVQSFLEKPLPKKNDAVSETRPLVFMHQHRAGGTTLRKLLYNETMNLKMKPHIQCSGGVDCRAFKNNVKDAAVYGGQFCWREMMTSLSGKQ</sequence>
<dbReference type="EMBL" id="CAJNIZ010000349">
    <property type="protein sequence ID" value="CAE7159780.1"/>
    <property type="molecule type" value="Genomic_DNA"/>
</dbReference>
<dbReference type="OrthoDB" id="409510at2759"/>
<dbReference type="AlphaFoldDB" id="A0A812ITF2"/>
<evidence type="ECO:0000313" key="3">
    <source>
        <dbReference type="Proteomes" id="UP000649617"/>
    </source>
</evidence>
<accession>A0A812ITF2</accession>
<evidence type="ECO:0000256" key="1">
    <source>
        <dbReference type="SAM" id="MobiDB-lite"/>
    </source>
</evidence>
<feature type="region of interest" description="Disordered" evidence="1">
    <location>
        <begin position="1"/>
        <end position="67"/>
    </location>
</feature>
<name>A0A812ITF2_SYMPI</name>
<comment type="caution">
    <text evidence="2">The sequence shown here is derived from an EMBL/GenBank/DDBJ whole genome shotgun (WGS) entry which is preliminary data.</text>
</comment>